<evidence type="ECO:0000256" key="4">
    <source>
        <dbReference type="ARBA" id="ARBA00022605"/>
    </source>
</evidence>
<dbReference type="GO" id="GO:0004488">
    <property type="term" value="F:methylenetetrahydrofolate dehydrogenase (NADP+) activity"/>
    <property type="evidence" value="ECO:0007669"/>
    <property type="project" value="UniProtKB-UniRule"/>
</dbReference>
<sequence>MIIDGKQAAADLRKILTIEVAQLKKDKGVVPGLTVVLVGEDPASEVYVRNKVKQTREVGMISNEIKLPNDTSEAQLLAVLQQLNNDDAVHGILVQLPLPKHIDESVIIAAITPNKDVDGFHAMNSGRLLNGEPGALVPCTPQGCIMLTKKHLGEDLSGLHAVVIGRSNIVGKPVALLLLQENCTVTIAHSRTKNLAEVCQQADILIAAVGRAHFVQASWIKPGATIIDVGINRIEDENGKAKLVGDVDFANVAAVCGAITPVPGGVGPMTIACLLKNTVAAARLNG</sequence>
<evidence type="ECO:0000256" key="9">
    <source>
        <dbReference type="ARBA" id="ARBA00023102"/>
    </source>
</evidence>
<evidence type="ECO:0000256" key="3">
    <source>
        <dbReference type="ARBA" id="ARBA00022563"/>
    </source>
</evidence>
<name>A0A5C6QRD2_9GAMM</name>
<dbReference type="FunFam" id="3.40.50.720:FF:000006">
    <property type="entry name" value="Bifunctional protein FolD"/>
    <property type="match status" value="1"/>
</dbReference>
<evidence type="ECO:0000256" key="5">
    <source>
        <dbReference type="ARBA" id="ARBA00022755"/>
    </source>
</evidence>
<evidence type="ECO:0000256" key="2">
    <source>
        <dbReference type="ARBA" id="ARBA00011738"/>
    </source>
</evidence>
<feature type="binding site" evidence="12">
    <location>
        <begin position="165"/>
        <end position="167"/>
    </location>
    <ligand>
        <name>NADP(+)</name>
        <dbReference type="ChEBI" id="CHEBI:58349"/>
    </ligand>
</feature>
<dbReference type="InterPro" id="IPR000672">
    <property type="entry name" value="THF_DH/CycHdrlase"/>
</dbReference>
<dbReference type="HAMAP" id="MF_01576">
    <property type="entry name" value="THF_DHG_CYH"/>
    <property type="match status" value="1"/>
</dbReference>
<accession>A0A5C6QRD2</accession>
<feature type="binding site" evidence="12">
    <location>
        <position position="231"/>
    </location>
    <ligand>
        <name>NADP(+)</name>
        <dbReference type="ChEBI" id="CHEBI:58349"/>
    </ligand>
</feature>
<gene>
    <name evidence="12 16" type="primary">folD</name>
    <name evidence="15" type="ORF">ESZ26_04590</name>
    <name evidence="16" type="ORF">ESZ27_02170</name>
</gene>
<dbReference type="EMBL" id="VOLR01000005">
    <property type="protein sequence ID" value="TWX61898.1"/>
    <property type="molecule type" value="Genomic_DNA"/>
</dbReference>
<keyword evidence="11 12" id="KW-0511">Multifunctional enzyme</keyword>
<dbReference type="UniPathway" id="UPA00193"/>
<organism evidence="16 18">
    <name type="scientific">Colwellia hornerae</name>
    <dbReference type="NCBI Taxonomy" id="89402"/>
    <lineage>
        <taxon>Bacteria</taxon>
        <taxon>Pseudomonadati</taxon>
        <taxon>Pseudomonadota</taxon>
        <taxon>Gammaproteobacteria</taxon>
        <taxon>Alteromonadales</taxon>
        <taxon>Colwelliaceae</taxon>
        <taxon>Colwellia</taxon>
    </lineage>
</organism>
<evidence type="ECO:0000256" key="11">
    <source>
        <dbReference type="ARBA" id="ARBA00023268"/>
    </source>
</evidence>
<dbReference type="EMBL" id="VOLQ01000003">
    <property type="protein sequence ID" value="TWX71230.1"/>
    <property type="molecule type" value="Genomic_DNA"/>
</dbReference>
<feature type="domain" description="Tetrahydrofolate dehydrogenase/cyclohydrolase catalytic" evidence="13">
    <location>
        <begin position="3"/>
        <end position="118"/>
    </location>
</feature>
<dbReference type="InterPro" id="IPR046346">
    <property type="entry name" value="Aminoacid_DH-like_N_sf"/>
</dbReference>
<dbReference type="Proteomes" id="UP000321525">
    <property type="component" value="Unassembled WGS sequence"/>
</dbReference>
<comment type="function">
    <text evidence="12">Catalyzes the oxidation of 5,10-methylenetetrahydrofolate to 5,10-methenyltetrahydrofolate and then the hydrolysis of 5,10-methenyltetrahydrofolate to 10-formyltetrahydrofolate.</text>
</comment>
<evidence type="ECO:0000256" key="7">
    <source>
        <dbReference type="ARBA" id="ARBA00022857"/>
    </source>
</evidence>
<evidence type="ECO:0000259" key="14">
    <source>
        <dbReference type="Pfam" id="PF02882"/>
    </source>
</evidence>
<keyword evidence="17" id="KW-1185">Reference proteome</keyword>
<dbReference type="PROSITE" id="PS00767">
    <property type="entry name" value="THF_DHG_CYH_2"/>
    <property type="match status" value="1"/>
</dbReference>
<dbReference type="GO" id="GO:0004477">
    <property type="term" value="F:methenyltetrahydrofolate cyclohydrolase activity"/>
    <property type="evidence" value="ECO:0007669"/>
    <property type="project" value="UniProtKB-UniRule"/>
</dbReference>
<dbReference type="AlphaFoldDB" id="A0A5C6QRD2"/>
<keyword evidence="5 12" id="KW-0658">Purine biosynthesis</keyword>
<dbReference type="GO" id="GO:0035999">
    <property type="term" value="P:tetrahydrofolate interconversion"/>
    <property type="evidence" value="ECO:0007669"/>
    <property type="project" value="UniProtKB-UniRule"/>
</dbReference>
<evidence type="ECO:0000313" key="18">
    <source>
        <dbReference type="Proteomes" id="UP000321917"/>
    </source>
</evidence>
<dbReference type="Gene3D" id="3.40.50.720">
    <property type="entry name" value="NAD(P)-binding Rossmann-like Domain"/>
    <property type="match status" value="1"/>
</dbReference>
<evidence type="ECO:0000259" key="13">
    <source>
        <dbReference type="Pfam" id="PF00763"/>
    </source>
</evidence>
<dbReference type="PANTHER" id="PTHR48099:SF5">
    <property type="entry name" value="C-1-TETRAHYDROFOLATE SYNTHASE, CYTOPLASMIC"/>
    <property type="match status" value="1"/>
</dbReference>
<keyword evidence="7 12" id="KW-0521">NADP</keyword>
<dbReference type="EC" id="1.5.1.5" evidence="12"/>
<comment type="similarity">
    <text evidence="12">Belongs to the tetrahydrofolate dehydrogenase/cyclohydrolase family.</text>
</comment>
<dbReference type="InterPro" id="IPR020630">
    <property type="entry name" value="THF_DH/CycHdrlase_cat_dom"/>
</dbReference>
<comment type="caution">
    <text evidence="16">The sequence shown here is derived from an EMBL/GenBank/DDBJ whole genome shotgun (WGS) entry which is preliminary data.</text>
</comment>
<evidence type="ECO:0000256" key="8">
    <source>
        <dbReference type="ARBA" id="ARBA00023002"/>
    </source>
</evidence>
<dbReference type="CDD" id="cd01080">
    <property type="entry name" value="NAD_bind_m-THF_DH_Cyclohyd"/>
    <property type="match status" value="1"/>
</dbReference>
<protein>
    <recommendedName>
        <fullName evidence="12">Bifunctional protein FolD</fullName>
    </recommendedName>
    <domain>
        <recommendedName>
            <fullName evidence="12">Methylenetetrahydrofolate dehydrogenase</fullName>
            <ecNumber evidence="12">1.5.1.5</ecNumber>
        </recommendedName>
    </domain>
    <domain>
        <recommendedName>
            <fullName evidence="12">Methenyltetrahydrofolate cyclohydrolase</fullName>
            <ecNumber evidence="12">3.5.4.9</ecNumber>
        </recommendedName>
    </domain>
</protein>
<reference evidence="16 18" key="1">
    <citation type="submission" date="2019-07" db="EMBL/GenBank/DDBJ databases">
        <title>Genomes of sea-ice associated Colwellia species.</title>
        <authorList>
            <person name="Bowman J.P."/>
        </authorList>
    </citation>
    <scope>NUCLEOTIDE SEQUENCE [LARGE SCALE GENOMIC DNA]</scope>
    <source>
        <strain evidence="15 17">ACAM 607</strain>
        <strain evidence="16 18">IC036</strain>
    </source>
</reference>
<comment type="subunit">
    <text evidence="2 12">Homodimer.</text>
</comment>
<evidence type="ECO:0000256" key="10">
    <source>
        <dbReference type="ARBA" id="ARBA00023167"/>
    </source>
</evidence>
<keyword evidence="9 12" id="KW-0368">Histidine biosynthesis</keyword>
<comment type="catalytic activity">
    <reaction evidence="12">
        <text>(6R)-5,10-methenyltetrahydrofolate + H2O = (6R)-10-formyltetrahydrofolate + H(+)</text>
        <dbReference type="Rhea" id="RHEA:23700"/>
        <dbReference type="ChEBI" id="CHEBI:15377"/>
        <dbReference type="ChEBI" id="CHEBI:15378"/>
        <dbReference type="ChEBI" id="CHEBI:57455"/>
        <dbReference type="ChEBI" id="CHEBI:195366"/>
        <dbReference type="EC" id="3.5.4.9"/>
    </reaction>
</comment>
<evidence type="ECO:0000256" key="12">
    <source>
        <dbReference type="HAMAP-Rule" id="MF_01576"/>
    </source>
</evidence>
<evidence type="ECO:0000313" key="15">
    <source>
        <dbReference type="EMBL" id="TWX61898.1"/>
    </source>
</evidence>
<keyword evidence="10 12" id="KW-0486">Methionine biosynthesis</keyword>
<evidence type="ECO:0000256" key="6">
    <source>
        <dbReference type="ARBA" id="ARBA00022801"/>
    </source>
</evidence>
<dbReference type="NCBIfam" id="NF010785">
    <property type="entry name" value="PRK14188.1"/>
    <property type="match status" value="1"/>
</dbReference>
<evidence type="ECO:0000313" key="16">
    <source>
        <dbReference type="EMBL" id="TWX71230.1"/>
    </source>
</evidence>
<keyword evidence="4 12" id="KW-0028">Amino-acid biosynthesis</keyword>
<dbReference type="GO" id="GO:0005829">
    <property type="term" value="C:cytosol"/>
    <property type="evidence" value="ECO:0007669"/>
    <property type="project" value="TreeGrafter"/>
</dbReference>
<dbReference type="GO" id="GO:0000105">
    <property type="term" value="P:L-histidine biosynthetic process"/>
    <property type="evidence" value="ECO:0007669"/>
    <property type="project" value="UniProtKB-KW"/>
</dbReference>
<dbReference type="Proteomes" id="UP000321917">
    <property type="component" value="Unassembled WGS sequence"/>
</dbReference>
<dbReference type="GO" id="GO:0006164">
    <property type="term" value="P:purine nucleotide biosynthetic process"/>
    <property type="evidence" value="ECO:0007669"/>
    <property type="project" value="UniProtKB-KW"/>
</dbReference>
<dbReference type="EC" id="3.5.4.9" evidence="12"/>
<proteinExistence type="inferred from homology"/>
<comment type="catalytic activity">
    <reaction evidence="12">
        <text>(6R)-5,10-methylene-5,6,7,8-tetrahydrofolate + NADP(+) = (6R)-5,10-methenyltetrahydrofolate + NADPH</text>
        <dbReference type="Rhea" id="RHEA:22812"/>
        <dbReference type="ChEBI" id="CHEBI:15636"/>
        <dbReference type="ChEBI" id="CHEBI:57455"/>
        <dbReference type="ChEBI" id="CHEBI:57783"/>
        <dbReference type="ChEBI" id="CHEBI:58349"/>
        <dbReference type="EC" id="1.5.1.5"/>
    </reaction>
</comment>
<dbReference type="Gene3D" id="3.40.50.10860">
    <property type="entry name" value="Leucine Dehydrogenase, chain A, domain 1"/>
    <property type="match status" value="1"/>
</dbReference>
<dbReference type="SUPFAM" id="SSF51735">
    <property type="entry name" value="NAD(P)-binding Rossmann-fold domains"/>
    <property type="match status" value="1"/>
</dbReference>
<comment type="caution">
    <text evidence="12">Lacks conserved residue(s) required for the propagation of feature annotation.</text>
</comment>
<dbReference type="SUPFAM" id="SSF53223">
    <property type="entry name" value="Aminoacid dehydrogenase-like, N-terminal domain"/>
    <property type="match status" value="1"/>
</dbReference>
<dbReference type="NCBIfam" id="NF010783">
    <property type="entry name" value="PRK14186.1"/>
    <property type="match status" value="1"/>
</dbReference>
<keyword evidence="6 12" id="KW-0378">Hydrolase</keyword>
<dbReference type="Pfam" id="PF02882">
    <property type="entry name" value="THF_DHG_CYH_C"/>
    <property type="match status" value="1"/>
</dbReference>
<keyword evidence="3 12" id="KW-0554">One-carbon metabolism</keyword>
<dbReference type="FunFam" id="3.40.50.10860:FF:000005">
    <property type="entry name" value="C-1-tetrahydrofolate synthase, cytoplasmic, putative"/>
    <property type="match status" value="1"/>
</dbReference>
<keyword evidence="8 12" id="KW-0560">Oxidoreductase</keyword>
<evidence type="ECO:0000256" key="1">
    <source>
        <dbReference type="ARBA" id="ARBA00004777"/>
    </source>
</evidence>
<dbReference type="PRINTS" id="PR00085">
    <property type="entry name" value="THFDHDRGNASE"/>
</dbReference>
<dbReference type="GO" id="GO:0009086">
    <property type="term" value="P:methionine biosynthetic process"/>
    <property type="evidence" value="ECO:0007669"/>
    <property type="project" value="UniProtKB-KW"/>
</dbReference>
<feature type="domain" description="Tetrahydrofolate dehydrogenase/cyclohydrolase NAD(P)-binding" evidence="14">
    <location>
        <begin position="138"/>
        <end position="283"/>
    </location>
</feature>
<dbReference type="OrthoDB" id="9803580at2"/>
<dbReference type="PANTHER" id="PTHR48099">
    <property type="entry name" value="C-1-TETRAHYDROFOLATE SYNTHASE, CYTOPLASMIC-RELATED"/>
    <property type="match status" value="1"/>
</dbReference>
<evidence type="ECO:0000313" key="17">
    <source>
        <dbReference type="Proteomes" id="UP000321525"/>
    </source>
</evidence>
<dbReference type="PROSITE" id="PS00766">
    <property type="entry name" value="THF_DHG_CYH_1"/>
    <property type="match status" value="1"/>
</dbReference>
<dbReference type="InterPro" id="IPR020867">
    <property type="entry name" value="THF_DH/CycHdrlase_CS"/>
</dbReference>
<dbReference type="Pfam" id="PF00763">
    <property type="entry name" value="THF_DHG_CYH"/>
    <property type="match status" value="1"/>
</dbReference>
<dbReference type="InterPro" id="IPR036291">
    <property type="entry name" value="NAD(P)-bd_dom_sf"/>
</dbReference>
<comment type="pathway">
    <text evidence="1 12">One-carbon metabolism; tetrahydrofolate interconversion.</text>
</comment>
<dbReference type="InterPro" id="IPR020631">
    <property type="entry name" value="THF_DH/CycHdrlase_NAD-bd_dom"/>
</dbReference>
<dbReference type="RefSeq" id="WP_146798444.1">
    <property type="nucleotide sequence ID" value="NZ_VOLP01000006.1"/>
</dbReference>